<gene>
    <name evidence="2" type="ORF">BamMEX5DRAFT_2229</name>
</gene>
<sequence length="150" mass="17041">MQRAINPNRDTPSLARLVECRQFRFQVVRQPDQERFSLVGQTKRRQMSVALAFPLRRRNQQLIAGTERQTMADPNRSTSQALAQSRDRRSLECSHRPDAILTLDKVPPAYAHRNLAVGGQFGRAAVVQRAEEFEPSQTRLGLPAGQFQFA</sequence>
<protein>
    <submittedName>
        <fullName evidence="2">Uncharacterized protein</fullName>
    </submittedName>
</protein>
<dbReference type="Proteomes" id="UP000004814">
    <property type="component" value="Unassembled WGS sequence"/>
</dbReference>
<reference evidence="2 3" key="1">
    <citation type="submission" date="2008-03" db="EMBL/GenBank/DDBJ databases">
        <title>Sequencing of the draft genome and assembly of Burkholderia ambifaria MEX-5.</title>
        <authorList>
            <consortium name="US DOE Joint Genome Institute (JGI-PGF)"/>
            <person name="Copeland A."/>
            <person name="Lucas S."/>
            <person name="Lapidus A."/>
            <person name="Glavina del Rio T."/>
            <person name="Dalin E."/>
            <person name="Tice H."/>
            <person name="Bruce D."/>
            <person name="Goodwin L."/>
            <person name="Pitluck S."/>
            <person name="Larimer F."/>
            <person name="Land M.L."/>
            <person name="Hauser L."/>
            <person name="Tiedje J."/>
            <person name="Richardson P."/>
        </authorList>
    </citation>
    <scope>NUCLEOTIDE SEQUENCE [LARGE SCALE GENOMIC DNA]</scope>
    <source>
        <strain evidence="2 3">MEX-5</strain>
    </source>
</reference>
<comment type="caution">
    <text evidence="2">The sequence shown here is derived from an EMBL/GenBank/DDBJ whole genome shotgun (WGS) entry which is preliminary data.</text>
</comment>
<proteinExistence type="predicted"/>
<evidence type="ECO:0000313" key="2">
    <source>
        <dbReference type="EMBL" id="EDT41961.1"/>
    </source>
</evidence>
<dbReference type="AlphaFoldDB" id="B1T363"/>
<evidence type="ECO:0000256" key="1">
    <source>
        <dbReference type="SAM" id="MobiDB-lite"/>
    </source>
</evidence>
<accession>B1T363</accession>
<evidence type="ECO:0000313" key="3">
    <source>
        <dbReference type="Proteomes" id="UP000004814"/>
    </source>
</evidence>
<organism evidence="2 3">
    <name type="scientific">Burkholderia ambifaria MEX-5</name>
    <dbReference type="NCBI Taxonomy" id="396597"/>
    <lineage>
        <taxon>Bacteria</taxon>
        <taxon>Pseudomonadati</taxon>
        <taxon>Pseudomonadota</taxon>
        <taxon>Betaproteobacteria</taxon>
        <taxon>Burkholderiales</taxon>
        <taxon>Burkholderiaceae</taxon>
        <taxon>Burkholderia</taxon>
        <taxon>Burkholderia cepacia complex</taxon>
    </lineage>
</organism>
<feature type="region of interest" description="Disordered" evidence="1">
    <location>
        <begin position="64"/>
        <end position="91"/>
    </location>
</feature>
<name>B1T363_9BURK</name>
<dbReference type="EMBL" id="ABLK01000055">
    <property type="protein sequence ID" value="EDT41961.1"/>
    <property type="molecule type" value="Genomic_DNA"/>
</dbReference>